<keyword evidence="1" id="KW-0175">Coiled coil</keyword>
<feature type="compositionally biased region" description="Basic residues" evidence="2">
    <location>
        <begin position="728"/>
        <end position="741"/>
    </location>
</feature>
<feature type="region of interest" description="Disordered" evidence="2">
    <location>
        <begin position="18"/>
        <end position="45"/>
    </location>
</feature>
<feature type="coiled-coil region" evidence="1">
    <location>
        <begin position="381"/>
        <end position="442"/>
    </location>
</feature>
<organism evidence="3 4">
    <name type="scientific">Oikopleura dioica</name>
    <name type="common">Tunicate</name>
    <dbReference type="NCBI Taxonomy" id="34765"/>
    <lineage>
        <taxon>Eukaryota</taxon>
        <taxon>Metazoa</taxon>
        <taxon>Chordata</taxon>
        <taxon>Tunicata</taxon>
        <taxon>Appendicularia</taxon>
        <taxon>Copelata</taxon>
        <taxon>Oikopleuridae</taxon>
        <taxon>Oikopleura</taxon>
    </lineage>
</organism>
<evidence type="ECO:0000313" key="4">
    <source>
        <dbReference type="Proteomes" id="UP001158576"/>
    </source>
</evidence>
<feature type="compositionally biased region" description="Polar residues" evidence="2">
    <location>
        <begin position="274"/>
        <end position="285"/>
    </location>
</feature>
<feature type="compositionally biased region" description="Polar residues" evidence="2">
    <location>
        <begin position="31"/>
        <end position="43"/>
    </location>
</feature>
<feature type="compositionally biased region" description="Acidic residues" evidence="2">
    <location>
        <begin position="761"/>
        <end position="770"/>
    </location>
</feature>
<keyword evidence="4" id="KW-1185">Reference proteome</keyword>
<dbReference type="EMBL" id="OU015567">
    <property type="protein sequence ID" value="CAG5109867.1"/>
    <property type="molecule type" value="Genomic_DNA"/>
</dbReference>
<feature type="region of interest" description="Disordered" evidence="2">
    <location>
        <begin position="545"/>
        <end position="577"/>
    </location>
</feature>
<name>A0ABN7SX15_OIKDI</name>
<reference evidence="3 4" key="1">
    <citation type="submission" date="2021-04" db="EMBL/GenBank/DDBJ databases">
        <authorList>
            <person name="Bliznina A."/>
        </authorList>
    </citation>
    <scope>NUCLEOTIDE SEQUENCE [LARGE SCALE GENOMIC DNA]</scope>
</reference>
<feature type="region of interest" description="Disordered" evidence="2">
    <location>
        <begin position="345"/>
        <end position="369"/>
    </location>
</feature>
<gene>
    <name evidence="3" type="ORF">OKIOD_LOCUS13107</name>
</gene>
<dbReference type="Proteomes" id="UP001158576">
    <property type="component" value="Chromosome 2"/>
</dbReference>
<dbReference type="CDD" id="cd22249">
    <property type="entry name" value="UDM1_RNF168_RNF169-like"/>
    <property type="match status" value="1"/>
</dbReference>
<protein>
    <submittedName>
        <fullName evidence="3">Oidioi.mRNA.OKI2018_I69.chr2.g4342.t1.cds</fullName>
    </submittedName>
</protein>
<accession>A0ABN7SX15</accession>
<feature type="compositionally biased region" description="Low complexity" evidence="2">
    <location>
        <begin position="742"/>
        <end position="760"/>
    </location>
</feature>
<evidence type="ECO:0000256" key="1">
    <source>
        <dbReference type="SAM" id="Coils"/>
    </source>
</evidence>
<evidence type="ECO:0000313" key="3">
    <source>
        <dbReference type="EMBL" id="CAG5109867.1"/>
    </source>
</evidence>
<feature type="region of interest" description="Disordered" evidence="2">
    <location>
        <begin position="259"/>
        <end position="321"/>
    </location>
</feature>
<evidence type="ECO:0000256" key="2">
    <source>
        <dbReference type="SAM" id="MobiDB-lite"/>
    </source>
</evidence>
<feature type="region of interest" description="Disordered" evidence="2">
    <location>
        <begin position="715"/>
        <end position="785"/>
    </location>
</feature>
<proteinExistence type="predicted"/>
<sequence>MSELNPNIDESIFGLEETEGQAQPVYFDASNPPQQSPANQNEWINPPTEVESFEACGFTYSGQPSPNIIYEEIPNNTILGSGNQQGQGRGTINPSMMGHVGNDYTNMDQPPPGNFNGSTPINAGGSSWNFNQFQNPEIGLPTDEHGNLIVPQRGQSWDNTQSSSQPITPNYPQSFTQQLSEQYNGNNQFSLQTVSQPCGSSGQMSYQNPQYYNQTTTTSFNQMPVMSSTNQGAPVVVDENWSGVTKSDQLPAHHLLVEMPSSSGDQAPDDDSNENFNQPRSTTAFNPPAVSKAPGKTAVEGTKPRQGYLNHPNSTTREQFGFGSRRITSDDNDGFAKLAAAQRVSSAGENQLQVRRKARQNSFNKESRDSLAEIRGQLNTIQLKEKENREHEALIKAQEEARAKEVEKMRQNALRLKEQEELERKRKEQERLDAQKKAALQITPNQGDVIVLDGPPATLELATAAATVLPIEPSVPVLESDADMVILEEIQQADPMPHEYQHEVITTQQTTDLRHDFSNDHFSHGGPSNGMVEYFPTGSTSATITNLEDRPGPSNQYDKLPEAENTTSSQEKTLQEAERGVKPLLTYMTDWQTKCDEAIIGANMGVKLRQMVNKQKEAGYFAFLGETINFFIKQTECPRITERMLKAHDKVKGVEGPNTEEHERIKKNMKTLSQMCRAMPHLTGYVHEEIMKGTLEVYLKMNQSERACWEIKPNPRNEGVAQNAPKARAPRKYAKARRSSNRPRAAAAKSSAPPAVPTQQSEEDDSSDEEQNMRVFRIPEPSCSK</sequence>